<evidence type="ECO:0000256" key="1">
    <source>
        <dbReference type="SAM" id="MobiDB-lite"/>
    </source>
</evidence>
<proteinExistence type="predicted"/>
<accession>A0A7J8XYX2</accession>
<name>A0A7J8XYX2_GOSAI</name>
<keyword evidence="3" id="KW-1185">Reference proteome</keyword>
<gene>
    <name evidence="2" type="ORF">Goari_010040</name>
</gene>
<comment type="caution">
    <text evidence="2">The sequence shown here is derived from an EMBL/GenBank/DDBJ whole genome shotgun (WGS) entry which is preliminary data.</text>
</comment>
<feature type="non-terminal residue" evidence="2">
    <location>
        <position position="1"/>
    </location>
</feature>
<dbReference type="AlphaFoldDB" id="A0A7J8XYX2"/>
<evidence type="ECO:0008006" key="4">
    <source>
        <dbReference type="Google" id="ProtNLM"/>
    </source>
</evidence>
<dbReference type="SUPFAM" id="SSF47923">
    <property type="entry name" value="Ypt/Rab-GAP domain of gyp1p"/>
    <property type="match status" value="1"/>
</dbReference>
<reference evidence="2 3" key="1">
    <citation type="journal article" date="2019" name="Genome Biol. Evol.">
        <title>Insights into the evolution of the New World diploid cottons (Gossypium, subgenus Houzingenia) based on genome sequencing.</title>
        <authorList>
            <person name="Grover C.E."/>
            <person name="Arick M.A. 2nd"/>
            <person name="Thrash A."/>
            <person name="Conover J.L."/>
            <person name="Sanders W.S."/>
            <person name="Peterson D.G."/>
            <person name="Frelichowski J.E."/>
            <person name="Scheffler J.A."/>
            <person name="Scheffler B.E."/>
            <person name="Wendel J.F."/>
        </authorList>
    </citation>
    <scope>NUCLEOTIDE SEQUENCE [LARGE SCALE GENOMIC DNA]</scope>
    <source>
        <strain evidence="2">185</strain>
        <tissue evidence="2">Leaf</tissue>
    </source>
</reference>
<organism evidence="2 3">
    <name type="scientific">Gossypium aridum</name>
    <name type="common">American cotton</name>
    <name type="synonym">Erioxylum aridum</name>
    <dbReference type="NCBI Taxonomy" id="34290"/>
    <lineage>
        <taxon>Eukaryota</taxon>
        <taxon>Viridiplantae</taxon>
        <taxon>Streptophyta</taxon>
        <taxon>Embryophyta</taxon>
        <taxon>Tracheophyta</taxon>
        <taxon>Spermatophyta</taxon>
        <taxon>Magnoliopsida</taxon>
        <taxon>eudicotyledons</taxon>
        <taxon>Gunneridae</taxon>
        <taxon>Pentapetalae</taxon>
        <taxon>rosids</taxon>
        <taxon>malvids</taxon>
        <taxon>Malvales</taxon>
        <taxon>Malvaceae</taxon>
        <taxon>Malvoideae</taxon>
        <taxon>Gossypium</taxon>
    </lineage>
</organism>
<feature type="region of interest" description="Disordered" evidence="1">
    <location>
        <begin position="1"/>
        <end position="77"/>
    </location>
</feature>
<evidence type="ECO:0000313" key="2">
    <source>
        <dbReference type="EMBL" id="MBA0692485.1"/>
    </source>
</evidence>
<protein>
    <recommendedName>
        <fullName evidence="4">Rab-GAP TBC domain-containing protein</fullName>
    </recommendedName>
</protein>
<feature type="compositionally biased region" description="Low complexity" evidence="1">
    <location>
        <begin position="57"/>
        <end position="76"/>
    </location>
</feature>
<dbReference type="Gene3D" id="1.10.10.750">
    <property type="entry name" value="Ypt/Rab-GAP domain of gyp1p, domain 1"/>
    <property type="match status" value="1"/>
</dbReference>
<evidence type="ECO:0000313" key="3">
    <source>
        <dbReference type="Proteomes" id="UP000593577"/>
    </source>
</evidence>
<sequence>MSIRVKQKENLSKDEQETGQGKPLAPTEDARVPKGASEEDSEDEFYDAERSDPVQDSPTSDSGSTTTGAAAADAAPIESLFPWKEELEVLVRGGVPMALRGELWQAFVGVRTRRLENYYKGLLANETNSGNN</sequence>
<dbReference type="InterPro" id="IPR035969">
    <property type="entry name" value="Rab-GAP_TBC_sf"/>
</dbReference>
<dbReference type="EMBL" id="JABFAA010000009">
    <property type="protein sequence ID" value="MBA0692485.1"/>
    <property type="molecule type" value="Genomic_DNA"/>
</dbReference>
<dbReference type="Proteomes" id="UP000593577">
    <property type="component" value="Unassembled WGS sequence"/>
</dbReference>
<feature type="compositionally biased region" description="Basic and acidic residues" evidence="1">
    <location>
        <begin position="1"/>
        <end position="16"/>
    </location>
</feature>